<evidence type="ECO:0000256" key="2">
    <source>
        <dbReference type="ARBA" id="ARBA00022898"/>
    </source>
</evidence>
<dbReference type="SUPFAM" id="SSF53383">
    <property type="entry name" value="PLP-dependent transferases"/>
    <property type="match status" value="1"/>
</dbReference>
<dbReference type="Pfam" id="PF00202">
    <property type="entry name" value="Aminotran_3"/>
    <property type="match status" value="1"/>
</dbReference>
<dbReference type="InterPro" id="IPR049704">
    <property type="entry name" value="Aminotrans_3_PPA_site"/>
</dbReference>
<dbReference type="InterPro" id="IPR015421">
    <property type="entry name" value="PyrdxlP-dep_Trfase_major"/>
</dbReference>
<dbReference type="PROSITE" id="PS00600">
    <property type="entry name" value="AA_TRANSFER_CLASS_3"/>
    <property type="match status" value="1"/>
</dbReference>
<organism evidence="4 5">
    <name type="scientific">Falsiruegeria litorea R37</name>
    <dbReference type="NCBI Taxonomy" id="1200284"/>
    <lineage>
        <taxon>Bacteria</taxon>
        <taxon>Pseudomonadati</taxon>
        <taxon>Pseudomonadota</taxon>
        <taxon>Alphaproteobacteria</taxon>
        <taxon>Rhodobacterales</taxon>
        <taxon>Roseobacteraceae</taxon>
        <taxon>Falsiruegeria</taxon>
    </lineage>
</organism>
<dbReference type="RefSeq" id="WP_085794940.1">
    <property type="nucleotide sequence ID" value="NZ_FWFO01000001.1"/>
</dbReference>
<accession>A0A1Y5S3C1</accession>
<dbReference type="GO" id="GO:0042286">
    <property type="term" value="F:glutamate-1-semialdehyde 2,1-aminomutase activity"/>
    <property type="evidence" value="ECO:0007669"/>
    <property type="project" value="UniProtKB-EC"/>
</dbReference>
<dbReference type="InterPro" id="IPR015422">
    <property type="entry name" value="PyrdxlP-dep_Trfase_small"/>
</dbReference>
<sequence length="429" mass="45795">MTNIALSQRARTALPGGVSHELRYRAPHPIYITRASGAEKWDVEGRRYVDFKMGSASQMLGHSHPAIVEAVQRQAERGIFSADCHEAELEWAEWVNRLFPCAERTRFTASGTEATMLALRLARAWSGKERVLRIDGHFHGWHDHALKGSKPGSDAAPSLGIPGCVNDLIDICAAEPQAMARALQDDRIGTVIIEASGANYGCVPLETDRLRALHDVARAAGVVLVFDEIITGFRWSPGGRQTRDDLTPDLTTLAKVVTGGLPGGAVCGRADIMDLMNNATQRDGLAPAVSHKGTFNGSPLIAAAACAAMPLLASGEAQAQADSMAQRMRDGMNTAFAQAGVPGLAYGDSSIFHVSFGHSTLNGLTPAQIRGLPSAQVTAYRDGMLAEGIDMMAYTSGLTSAAHTPELVDEALDAFRRTLARMIRDGVLT</sequence>
<proteinExistence type="inferred from homology"/>
<name>A0A1Y5S3C1_9RHOB</name>
<reference evidence="4 5" key="1">
    <citation type="submission" date="2017-03" db="EMBL/GenBank/DDBJ databases">
        <authorList>
            <person name="Afonso C.L."/>
            <person name="Miller P.J."/>
            <person name="Scott M.A."/>
            <person name="Spackman E."/>
            <person name="Goraichik I."/>
            <person name="Dimitrov K.M."/>
            <person name="Suarez D.L."/>
            <person name="Swayne D.E."/>
        </authorList>
    </citation>
    <scope>NUCLEOTIDE SEQUENCE [LARGE SCALE GENOMIC DNA]</scope>
    <source>
        <strain evidence="4 5">CECT 7639</strain>
    </source>
</reference>
<comment type="similarity">
    <text evidence="3">Belongs to the class-III pyridoxal-phosphate-dependent aminotransferase family.</text>
</comment>
<dbReference type="Gene3D" id="3.90.1150.10">
    <property type="entry name" value="Aspartate Aminotransferase, domain 1"/>
    <property type="match status" value="1"/>
</dbReference>
<evidence type="ECO:0000313" key="4">
    <source>
        <dbReference type="EMBL" id="SLN31232.1"/>
    </source>
</evidence>
<dbReference type="InterPro" id="IPR015424">
    <property type="entry name" value="PyrdxlP-dep_Trfase"/>
</dbReference>
<gene>
    <name evidence="4" type="primary">hemL_2</name>
    <name evidence="4" type="ORF">TRL7639_01310</name>
</gene>
<protein>
    <submittedName>
        <fullName evidence="4">Glutamate-1-semialdehyde 2,1-aminomutase</fullName>
        <ecNumber evidence="4">5.4.3.8</ecNumber>
    </submittedName>
</protein>
<keyword evidence="2 3" id="KW-0663">Pyridoxal phosphate</keyword>
<dbReference type="EC" id="5.4.3.8" evidence="4"/>
<dbReference type="Gene3D" id="3.40.640.10">
    <property type="entry name" value="Type I PLP-dependent aspartate aminotransferase-like (Major domain)"/>
    <property type="match status" value="1"/>
</dbReference>
<dbReference type="OrthoDB" id="9801052at2"/>
<keyword evidence="5" id="KW-1185">Reference proteome</keyword>
<comment type="cofactor">
    <cofactor evidence="1">
        <name>pyridoxal 5'-phosphate</name>
        <dbReference type="ChEBI" id="CHEBI:597326"/>
    </cofactor>
</comment>
<dbReference type="Proteomes" id="UP000193077">
    <property type="component" value="Unassembled WGS sequence"/>
</dbReference>
<evidence type="ECO:0000313" key="5">
    <source>
        <dbReference type="Proteomes" id="UP000193077"/>
    </source>
</evidence>
<dbReference type="AlphaFoldDB" id="A0A1Y5S3C1"/>
<dbReference type="GO" id="GO:0030170">
    <property type="term" value="F:pyridoxal phosphate binding"/>
    <property type="evidence" value="ECO:0007669"/>
    <property type="project" value="InterPro"/>
</dbReference>
<keyword evidence="4" id="KW-0413">Isomerase</keyword>
<dbReference type="PANTHER" id="PTHR43713:SF3">
    <property type="entry name" value="GLUTAMATE-1-SEMIALDEHYDE 2,1-AMINOMUTASE 1, CHLOROPLASTIC-RELATED"/>
    <property type="match status" value="1"/>
</dbReference>
<dbReference type="PANTHER" id="PTHR43713">
    <property type="entry name" value="GLUTAMATE-1-SEMIALDEHYDE 2,1-AMINOMUTASE"/>
    <property type="match status" value="1"/>
</dbReference>
<dbReference type="InterPro" id="IPR005814">
    <property type="entry name" value="Aminotrans_3"/>
</dbReference>
<dbReference type="GO" id="GO:0008483">
    <property type="term" value="F:transaminase activity"/>
    <property type="evidence" value="ECO:0007669"/>
    <property type="project" value="InterPro"/>
</dbReference>
<evidence type="ECO:0000256" key="1">
    <source>
        <dbReference type="ARBA" id="ARBA00001933"/>
    </source>
</evidence>
<evidence type="ECO:0000256" key="3">
    <source>
        <dbReference type="RuleBase" id="RU003560"/>
    </source>
</evidence>
<dbReference type="EMBL" id="FWFO01000001">
    <property type="protein sequence ID" value="SLN31232.1"/>
    <property type="molecule type" value="Genomic_DNA"/>
</dbReference>